<proteinExistence type="predicted"/>
<gene>
    <name evidence="1" type="ORF">N0F65_010117</name>
</gene>
<sequence length="85" mass="9225">MICLLDAWIQTTQLKSKISCRSTSLSNPWATLTSFSGWKFSISVNVESSQAPSTVYSTKCHALRSRGSICGSKSATCWSRSATEA</sequence>
<dbReference type="EMBL" id="DAKRPA010000282">
    <property type="protein sequence ID" value="DAZ93915.1"/>
    <property type="molecule type" value="Genomic_DNA"/>
</dbReference>
<keyword evidence="2" id="KW-1185">Reference proteome</keyword>
<comment type="caution">
    <text evidence="1">The sequence shown here is derived from an EMBL/GenBank/DDBJ whole genome shotgun (WGS) entry which is preliminary data.</text>
</comment>
<protein>
    <submittedName>
        <fullName evidence="1">Uncharacterized protein</fullName>
    </submittedName>
</protein>
<name>A0AAV2YIN9_9STRA</name>
<dbReference type="AlphaFoldDB" id="A0AAV2YIN9"/>
<accession>A0AAV2YIN9</accession>
<dbReference type="Proteomes" id="UP001146120">
    <property type="component" value="Unassembled WGS sequence"/>
</dbReference>
<evidence type="ECO:0000313" key="1">
    <source>
        <dbReference type="EMBL" id="DAZ93915.1"/>
    </source>
</evidence>
<organism evidence="1 2">
    <name type="scientific">Lagenidium giganteum</name>
    <dbReference type="NCBI Taxonomy" id="4803"/>
    <lineage>
        <taxon>Eukaryota</taxon>
        <taxon>Sar</taxon>
        <taxon>Stramenopiles</taxon>
        <taxon>Oomycota</taxon>
        <taxon>Peronosporomycetes</taxon>
        <taxon>Pythiales</taxon>
        <taxon>Pythiaceae</taxon>
    </lineage>
</organism>
<reference evidence="1" key="1">
    <citation type="submission" date="2022-11" db="EMBL/GenBank/DDBJ databases">
        <authorList>
            <person name="Morgan W.R."/>
            <person name="Tartar A."/>
        </authorList>
    </citation>
    <scope>NUCLEOTIDE SEQUENCE</scope>
    <source>
        <strain evidence="1">ARSEF 373</strain>
    </source>
</reference>
<reference evidence="1" key="2">
    <citation type="journal article" date="2023" name="Microbiol Resour">
        <title>Decontamination and Annotation of the Draft Genome Sequence of the Oomycete Lagenidium giganteum ARSEF 373.</title>
        <authorList>
            <person name="Morgan W.R."/>
            <person name="Tartar A."/>
        </authorList>
    </citation>
    <scope>NUCLEOTIDE SEQUENCE</scope>
    <source>
        <strain evidence="1">ARSEF 373</strain>
    </source>
</reference>
<evidence type="ECO:0000313" key="2">
    <source>
        <dbReference type="Proteomes" id="UP001146120"/>
    </source>
</evidence>